<keyword evidence="4" id="KW-0805">Transcription regulation</keyword>
<dbReference type="RefSeq" id="WP_203412730.1">
    <property type="nucleotide sequence ID" value="NZ_CP060244.1"/>
</dbReference>
<sequence>MARFDVYVLLQPKSVDYVLNVQSDLLEQLNTRMVVPLLSKNSLKPIRDLNPVFTIEGKEYMMMTQAMASISQKELKQKVCSLENKRDEIIHALDILLTGF</sequence>
<evidence type="ECO:0000256" key="6">
    <source>
        <dbReference type="ARBA" id="ARBA00029628"/>
    </source>
</evidence>
<dbReference type="Pfam" id="PF01845">
    <property type="entry name" value="CcdB"/>
    <property type="match status" value="1"/>
</dbReference>
<dbReference type="KEGG" id="ebla:JGUZn3_12340"/>
<keyword evidence="9" id="KW-1185">Reference proteome</keyword>
<reference evidence="8 9" key="1">
    <citation type="submission" date="2020-08" db="EMBL/GenBank/DDBJ databases">
        <title>Complete genome sequence of Entomobacter blattae G55GP.</title>
        <authorList>
            <person name="Poehlein A."/>
            <person name="Guzman J."/>
            <person name="Daniel R."/>
            <person name="Vilcinskas A."/>
        </authorList>
    </citation>
    <scope>NUCLEOTIDE SEQUENCE [LARGE SCALE GENOMIC DNA]</scope>
    <source>
        <strain evidence="8 9">G55GP</strain>
    </source>
</reference>
<dbReference type="InterPro" id="IPR002712">
    <property type="entry name" value="CcdB"/>
</dbReference>
<dbReference type="SUPFAM" id="SSF50118">
    <property type="entry name" value="Cell growth inhibitor/plasmid maintenance toxic component"/>
    <property type="match status" value="1"/>
</dbReference>
<evidence type="ECO:0000256" key="7">
    <source>
        <dbReference type="ARBA" id="ARBA00033135"/>
    </source>
</evidence>
<evidence type="ECO:0000313" key="8">
    <source>
        <dbReference type="EMBL" id="QNT78460.1"/>
    </source>
</evidence>
<comment type="similarity">
    <text evidence="1">Belongs to the CcdB toxin family.</text>
</comment>
<dbReference type="Gene3D" id="2.30.30.110">
    <property type="match status" value="1"/>
</dbReference>
<evidence type="ECO:0000256" key="2">
    <source>
        <dbReference type="ARBA" id="ARBA00015075"/>
    </source>
</evidence>
<keyword evidence="5" id="KW-0804">Transcription</keyword>
<dbReference type="GO" id="GO:0006276">
    <property type="term" value="P:plasmid maintenance"/>
    <property type="evidence" value="ECO:0007669"/>
    <property type="project" value="InterPro"/>
</dbReference>
<dbReference type="EMBL" id="CP060244">
    <property type="protein sequence ID" value="QNT78460.1"/>
    <property type="molecule type" value="Genomic_DNA"/>
</dbReference>
<dbReference type="AlphaFoldDB" id="A0A7H1NRQ0"/>
<evidence type="ECO:0000256" key="4">
    <source>
        <dbReference type="ARBA" id="ARBA00023015"/>
    </source>
</evidence>
<evidence type="ECO:0000256" key="3">
    <source>
        <dbReference type="ARBA" id="ARBA00022491"/>
    </source>
</evidence>
<proteinExistence type="inferred from homology"/>
<protein>
    <recommendedName>
        <fullName evidence="2">Toxin CcdB</fullName>
    </recommendedName>
    <alternativeName>
        <fullName evidence="7">Cytotoxic protein CcdB</fullName>
    </alternativeName>
    <alternativeName>
        <fullName evidence="6">Protein LetD</fullName>
    </alternativeName>
</protein>
<evidence type="ECO:0000256" key="1">
    <source>
        <dbReference type="ARBA" id="ARBA00005230"/>
    </source>
</evidence>
<evidence type="ECO:0000313" key="9">
    <source>
        <dbReference type="Proteomes" id="UP000516349"/>
    </source>
</evidence>
<accession>A0A7H1NRQ0</accession>
<dbReference type="InterPro" id="IPR011067">
    <property type="entry name" value="Plasmid_toxin/cell-grow_inhib"/>
</dbReference>
<organism evidence="8 9">
    <name type="scientific">Entomobacter blattae</name>
    <dbReference type="NCBI Taxonomy" id="2762277"/>
    <lineage>
        <taxon>Bacteria</taxon>
        <taxon>Pseudomonadati</taxon>
        <taxon>Pseudomonadota</taxon>
        <taxon>Alphaproteobacteria</taxon>
        <taxon>Acetobacterales</taxon>
        <taxon>Acetobacteraceae</taxon>
        <taxon>Entomobacter</taxon>
    </lineage>
</organism>
<dbReference type="Proteomes" id="UP000516349">
    <property type="component" value="Chromosome"/>
</dbReference>
<keyword evidence="3" id="KW-0678">Repressor</keyword>
<dbReference type="GO" id="GO:0008657">
    <property type="term" value="F:DNA topoisomerase type II (double strand cut, ATP-hydrolyzing) inhibitor activity"/>
    <property type="evidence" value="ECO:0007669"/>
    <property type="project" value="InterPro"/>
</dbReference>
<evidence type="ECO:0000256" key="5">
    <source>
        <dbReference type="ARBA" id="ARBA00023163"/>
    </source>
</evidence>
<name>A0A7H1NRQ0_9PROT</name>
<gene>
    <name evidence="8" type="primary">ccdB</name>
    <name evidence="8" type="ORF">JGUZn3_12340</name>
</gene>